<reference evidence="1" key="1">
    <citation type="journal article" date="2023" name="Access Microbiol">
        <title>De-novo genome assembly for Akanthomyces muscarius, a biocontrol agent of insect agricultural pests.</title>
        <authorList>
            <person name="Erdos Z."/>
            <person name="Studholme D.J."/>
            <person name="Raymond B."/>
            <person name="Sharma M."/>
        </authorList>
    </citation>
    <scope>NUCLEOTIDE SEQUENCE</scope>
    <source>
        <strain evidence="1">Ve6</strain>
    </source>
</reference>
<dbReference type="InterPro" id="IPR052058">
    <property type="entry name" value="Alcohol_O-acetyltransferase"/>
</dbReference>
<dbReference type="PANTHER" id="PTHR28037">
    <property type="entry name" value="ALCOHOL O-ACETYLTRANSFERASE 1-RELATED"/>
    <property type="match status" value="1"/>
</dbReference>
<dbReference type="SUPFAM" id="SSF52777">
    <property type="entry name" value="CoA-dependent acyltransferases"/>
    <property type="match status" value="2"/>
</dbReference>
<dbReference type="Proteomes" id="UP001144673">
    <property type="component" value="Chromosome 6"/>
</dbReference>
<dbReference type="GO" id="GO:0008080">
    <property type="term" value="F:N-acetyltransferase activity"/>
    <property type="evidence" value="ECO:0007669"/>
    <property type="project" value="TreeGrafter"/>
</dbReference>
<sequence>MSSDEPPTLRRLGPMELYSSSRHNLGIYLAVTVSARYSPLPSSRLLPALASVVRAHPMLRVGITGEATNSAHFTHLRRINLHDHVVNLSVQCASEAALNHEVARIQAQEHNVRWEDTATKGPWRVTVIRDDGRDCADVIFAFHHSLLDGTSGRKFHEYLLAALETATDDGKYILEFPDPPPLPPPQEEAVPFTLGPLYIASTLWSEFAPALLKPAPQAVWAGQQVSFAMPYITRIRPVDIPPEQTKSLLAACRQHKTTLTGLLHALAFAYFTSILPDDIPGFNCATPIGLRNHARDDIDTLRVLICSMNHAFSGASITAMRAALTSDTLTATIWTTARRIREEIAARSANITHNNIMALMRHVSDWTRFHTSRDKQPRSNSWECSNVGALAAQDTSVKVSRVLFSNGAMVTGAAVGMNVASAPDGHLTIGLSWQEGIVEDGMVEAVLDAELDVYFSGYKFVNGSRNVDWRAGYRSTGKGEGLAAFMVCKSIPSLKLRMLFIGAVMSTGAIGDEVVDAARPGGDQRQAPRPWLVRSTKECTFNYRWHVRCSLYRKKYTDRCEETVALLQKLGFPGLVFHCRS</sequence>
<accession>A0A9W8UPF7</accession>
<name>A0A9W8UPF7_AKAMU</name>
<dbReference type="InterPro" id="IPR023213">
    <property type="entry name" value="CAT-like_dom_sf"/>
</dbReference>
<evidence type="ECO:0000313" key="2">
    <source>
        <dbReference type="Proteomes" id="UP001144673"/>
    </source>
</evidence>
<dbReference type="RefSeq" id="XP_056056068.1">
    <property type="nucleotide sequence ID" value="XM_056199197.1"/>
</dbReference>
<evidence type="ECO:0000313" key="1">
    <source>
        <dbReference type="EMBL" id="KAJ4155944.1"/>
    </source>
</evidence>
<dbReference type="KEGG" id="amus:LMH87_001164"/>
<dbReference type="Pfam" id="PF07247">
    <property type="entry name" value="AATase"/>
    <property type="match status" value="1"/>
</dbReference>
<dbReference type="PANTHER" id="PTHR28037:SF1">
    <property type="entry name" value="ALCOHOL O-ACETYLTRANSFERASE 1-RELATED"/>
    <property type="match status" value="1"/>
</dbReference>
<gene>
    <name evidence="1" type="ORF">LMH87_001164</name>
</gene>
<organism evidence="1 2">
    <name type="scientific">Akanthomyces muscarius</name>
    <name type="common">Entomopathogenic fungus</name>
    <name type="synonym">Lecanicillium muscarium</name>
    <dbReference type="NCBI Taxonomy" id="2231603"/>
    <lineage>
        <taxon>Eukaryota</taxon>
        <taxon>Fungi</taxon>
        <taxon>Dikarya</taxon>
        <taxon>Ascomycota</taxon>
        <taxon>Pezizomycotina</taxon>
        <taxon>Sordariomycetes</taxon>
        <taxon>Hypocreomycetidae</taxon>
        <taxon>Hypocreales</taxon>
        <taxon>Cordycipitaceae</taxon>
        <taxon>Akanthomyces</taxon>
    </lineage>
</organism>
<dbReference type="Gene3D" id="3.30.559.10">
    <property type="entry name" value="Chloramphenicol acetyltransferase-like domain"/>
    <property type="match status" value="1"/>
</dbReference>
<dbReference type="AlphaFoldDB" id="A0A9W8UPF7"/>
<proteinExistence type="predicted"/>
<dbReference type="InterPro" id="IPR010828">
    <property type="entry name" value="Atf2/Sli1-like"/>
</dbReference>
<protein>
    <recommendedName>
        <fullName evidence="3">Alcohol acetyltransferase</fullName>
    </recommendedName>
</protein>
<dbReference type="Gene3D" id="3.30.559.30">
    <property type="entry name" value="Nonribosomal peptide synthetase, condensation domain"/>
    <property type="match status" value="1"/>
</dbReference>
<keyword evidence="2" id="KW-1185">Reference proteome</keyword>
<dbReference type="EMBL" id="JAJHUN010000007">
    <property type="protein sequence ID" value="KAJ4155944.1"/>
    <property type="molecule type" value="Genomic_DNA"/>
</dbReference>
<comment type="caution">
    <text evidence="1">The sequence shown here is derived from an EMBL/GenBank/DDBJ whole genome shotgun (WGS) entry which is preliminary data.</text>
</comment>
<evidence type="ECO:0008006" key="3">
    <source>
        <dbReference type="Google" id="ProtNLM"/>
    </source>
</evidence>
<dbReference type="GeneID" id="80888323"/>